<dbReference type="Gene3D" id="2.40.50.1020">
    <property type="entry name" value="LytTr DNA-binding domain"/>
    <property type="match status" value="1"/>
</dbReference>
<dbReference type="PROSITE" id="PS50930">
    <property type="entry name" value="HTH_LYTTR"/>
    <property type="match status" value="1"/>
</dbReference>
<dbReference type="AlphaFoldDB" id="A0AAE3XJD1"/>
<organism evidence="3 4">
    <name type="scientific">Aureibacter tunicatorum</name>
    <dbReference type="NCBI Taxonomy" id="866807"/>
    <lineage>
        <taxon>Bacteria</taxon>
        <taxon>Pseudomonadati</taxon>
        <taxon>Bacteroidota</taxon>
        <taxon>Cytophagia</taxon>
        <taxon>Cytophagales</taxon>
        <taxon>Persicobacteraceae</taxon>
        <taxon>Aureibacter</taxon>
    </lineage>
</organism>
<feature type="transmembrane region" description="Helical" evidence="1">
    <location>
        <begin position="130"/>
        <end position="158"/>
    </location>
</feature>
<dbReference type="InterPro" id="IPR007492">
    <property type="entry name" value="LytTR_DNA-bd_dom"/>
</dbReference>
<dbReference type="EMBL" id="JAVDQD010000002">
    <property type="protein sequence ID" value="MDR6238821.1"/>
    <property type="molecule type" value="Genomic_DNA"/>
</dbReference>
<name>A0AAE3XJD1_9BACT</name>
<evidence type="ECO:0000313" key="3">
    <source>
        <dbReference type="EMBL" id="MDR6238821.1"/>
    </source>
</evidence>
<dbReference type="GO" id="GO:0003677">
    <property type="term" value="F:DNA binding"/>
    <property type="evidence" value="ECO:0007669"/>
    <property type="project" value="InterPro"/>
</dbReference>
<feature type="domain" description="HTH LytTR-type" evidence="2">
    <location>
        <begin position="201"/>
        <end position="300"/>
    </location>
</feature>
<keyword evidence="1" id="KW-1133">Transmembrane helix</keyword>
<keyword evidence="1" id="KW-0812">Transmembrane</keyword>
<keyword evidence="1" id="KW-0472">Membrane</keyword>
<keyword evidence="4" id="KW-1185">Reference proteome</keyword>
<dbReference type="SMART" id="SM00850">
    <property type="entry name" value="LytTR"/>
    <property type="match status" value="1"/>
</dbReference>
<evidence type="ECO:0000313" key="4">
    <source>
        <dbReference type="Proteomes" id="UP001185092"/>
    </source>
</evidence>
<gene>
    <name evidence="3" type="ORF">HNQ88_001858</name>
</gene>
<evidence type="ECO:0000259" key="2">
    <source>
        <dbReference type="PROSITE" id="PS50930"/>
    </source>
</evidence>
<reference evidence="3" key="1">
    <citation type="submission" date="2023-07" db="EMBL/GenBank/DDBJ databases">
        <title>Genomic Encyclopedia of Type Strains, Phase IV (KMG-IV): sequencing the most valuable type-strain genomes for metagenomic binning, comparative biology and taxonomic classification.</title>
        <authorList>
            <person name="Goeker M."/>
        </authorList>
    </citation>
    <scope>NUCLEOTIDE SEQUENCE</scope>
    <source>
        <strain evidence="3">DSM 26174</strain>
    </source>
</reference>
<feature type="transmembrane region" description="Helical" evidence="1">
    <location>
        <begin position="91"/>
        <end position="110"/>
    </location>
</feature>
<comment type="caution">
    <text evidence="3">The sequence shown here is derived from an EMBL/GenBank/DDBJ whole genome shotgun (WGS) entry which is preliminary data.</text>
</comment>
<sequence length="308" mass="36516">MRVKEFLDLPFDYFSEDKAKWLYVISSSLFVMLFIFIYEPFGVFDFDRVDGFAFFLVLLEGVKIFITLLATQLFLRKRVLKNKVWSLKNHLLYFMGEVLLLQIFTLLIYKCIEVFYDFSPFDYQRSFIEYAWIFFDVYISKTLVMIYPFGGTILYIYVSRLKVAKKELEEELLAMQDDYDRWGGHDNMIEVLDENGNVNLLLPLEHIISLESQNQYVLVNYIGSEGLEKKLVRTQLKKILSELEEYPVLQCHRSYAVNLLNTASLKVMEKKNYLLIKNYETMRVPVSKTYLAQIREMLMMSVVKSQVN</sequence>
<accession>A0AAE3XJD1</accession>
<feature type="transmembrane region" description="Helical" evidence="1">
    <location>
        <begin position="51"/>
        <end position="70"/>
    </location>
</feature>
<proteinExistence type="predicted"/>
<evidence type="ECO:0000256" key="1">
    <source>
        <dbReference type="SAM" id="Phobius"/>
    </source>
</evidence>
<dbReference type="Pfam" id="PF04397">
    <property type="entry name" value="LytTR"/>
    <property type="match status" value="1"/>
</dbReference>
<dbReference type="RefSeq" id="WP_309938325.1">
    <property type="nucleotide sequence ID" value="NZ_AP025305.1"/>
</dbReference>
<dbReference type="Proteomes" id="UP001185092">
    <property type="component" value="Unassembled WGS sequence"/>
</dbReference>
<feature type="transmembrane region" description="Helical" evidence="1">
    <location>
        <begin position="21"/>
        <end position="39"/>
    </location>
</feature>
<protein>
    <recommendedName>
        <fullName evidence="2">HTH LytTR-type domain-containing protein</fullName>
    </recommendedName>
</protein>